<dbReference type="SUPFAM" id="SSF46785">
    <property type="entry name" value="Winged helix' DNA-binding domain"/>
    <property type="match status" value="1"/>
</dbReference>
<proteinExistence type="predicted"/>
<dbReference type="Gene3D" id="3.40.50.300">
    <property type="entry name" value="P-loop containing nucleotide triphosphate hydrolases"/>
    <property type="match status" value="1"/>
</dbReference>
<feature type="compositionally biased region" description="Basic residues" evidence="1">
    <location>
        <begin position="1"/>
        <end position="13"/>
    </location>
</feature>
<name>A0A3G8JEM4_9ACTN</name>
<reference evidence="2 3" key="1">
    <citation type="submission" date="2018-11" db="EMBL/GenBank/DDBJ databases">
        <title>Gordonia insulae sp. nov., isolated from an island soil.</title>
        <authorList>
            <person name="Kim Y.S."/>
            <person name="Kim S.B."/>
        </authorList>
    </citation>
    <scope>NUCLEOTIDE SEQUENCE [LARGE SCALE GENOMIC DNA]</scope>
    <source>
        <strain evidence="2 3">MMS17-SY073</strain>
    </source>
</reference>
<evidence type="ECO:0000256" key="1">
    <source>
        <dbReference type="SAM" id="MobiDB-lite"/>
    </source>
</evidence>
<dbReference type="KEGG" id="gom:D7316_00165"/>
<dbReference type="InterPro" id="IPR036388">
    <property type="entry name" value="WH-like_DNA-bd_sf"/>
</dbReference>
<dbReference type="Gene3D" id="1.10.10.10">
    <property type="entry name" value="Winged helix-like DNA-binding domain superfamily/Winged helix DNA-binding domain"/>
    <property type="match status" value="1"/>
</dbReference>
<dbReference type="EMBL" id="CP033972">
    <property type="protein sequence ID" value="AZG43596.1"/>
    <property type="molecule type" value="Genomic_DNA"/>
</dbReference>
<protein>
    <recommendedName>
        <fullName evidence="4">DNA repair protein RadA</fullName>
    </recommendedName>
</protein>
<keyword evidence="3" id="KW-1185">Reference proteome</keyword>
<feature type="compositionally biased region" description="Basic and acidic residues" evidence="1">
    <location>
        <begin position="18"/>
        <end position="49"/>
    </location>
</feature>
<dbReference type="RefSeq" id="WP_164473706.1">
    <property type="nucleotide sequence ID" value="NZ_CP033972.1"/>
</dbReference>
<evidence type="ECO:0000313" key="3">
    <source>
        <dbReference type="Proteomes" id="UP000271469"/>
    </source>
</evidence>
<evidence type="ECO:0008006" key="4">
    <source>
        <dbReference type="Google" id="ProtNLM"/>
    </source>
</evidence>
<dbReference type="Pfam" id="PF13412">
    <property type="entry name" value="HTH_24"/>
    <property type="match status" value="1"/>
</dbReference>
<dbReference type="Proteomes" id="UP000271469">
    <property type="component" value="Chromosome"/>
</dbReference>
<evidence type="ECO:0000313" key="2">
    <source>
        <dbReference type="EMBL" id="AZG43596.1"/>
    </source>
</evidence>
<dbReference type="InterPro" id="IPR036390">
    <property type="entry name" value="WH_DNA-bd_sf"/>
</dbReference>
<feature type="region of interest" description="Disordered" evidence="1">
    <location>
        <begin position="1"/>
        <end position="97"/>
    </location>
</feature>
<dbReference type="Pfam" id="PF13481">
    <property type="entry name" value="AAA_25"/>
    <property type="match status" value="1"/>
</dbReference>
<organism evidence="2 3">
    <name type="scientific">Gordonia insulae</name>
    <dbReference type="NCBI Taxonomy" id="2420509"/>
    <lineage>
        <taxon>Bacteria</taxon>
        <taxon>Bacillati</taxon>
        <taxon>Actinomycetota</taxon>
        <taxon>Actinomycetes</taxon>
        <taxon>Mycobacteriales</taxon>
        <taxon>Gordoniaceae</taxon>
        <taxon>Gordonia</taxon>
    </lineage>
</organism>
<feature type="compositionally biased region" description="Low complexity" evidence="1">
    <location>
        <begin position="50"/>
        <end position="64"/>
    </location>
</feature>
<sequence length="428" mass="45765">MSPHAAKRQRPSRPRSNLVDDMRRAERTNLDNHHDRKIDEPRHVLDRRQAATASTEAVTTTVEAPDVDLSGPHDVPLPEEPVAEDGGPSEHGPRRSMRAPLADRLLTLSSLGELRIPTPLVGGLLYRGTLAQLAGPAGSYKSFLAIAVACSVAAGTDLDGQRAGEPERVIYVAAEGAAGLRARILAWCEHHGIDPRVLEPTLRVLPVPVQLGNRSTDVAEAAEAAQQFHAALVILDTRSKCTIGLEENSNTEQAKAVEAAEQICEATDATVLVIHHTGKTGSTPRGATAWDGGVWSDLRITNGKDFAVTVRCEKHKDAPSGCSHGYQLVEHQVSDDAMPRSSENARSTLVCVSRKGETPASVSQSDSLIVRTLRETPGLTGPELVAATRISKSTVYKRLRALLADGTVVKSGTRHSLTSSAVAQRKVS</sequence>
<dbReference type="InterPro" id="IPR027417">
    <property type="entry name" value="P-loop_NTPase"/>
</dbReference>
<accession>A0A3G8JEM4</accession>
<dbReference type="SUPFAM" id="SSF52540">
    <property type="entry name" value="P-loop containing nucleoside triphosphate hydrolases"/>
    <property type="match status" value="1"/>
</dbReference>
<gene>
    <name evidence="2" type="ORF">D7316_00165</name>
</gene>
<dbReference type="AlphaFoldDB" id="A0A3G8JEM4"/>